<feature type="binding site" evidence="8">
    <location>
        <position position="192"/>
    </location>
    <ligand>
        <name>Zn(2+)</name>
        <dbReference type="ChEBI" id="CHEBI:29105"/>
        <label>1</label>
    </ligand>
</feature>
<comment type="function">
    <text evidence="8">Participates actively in the response to hyperosmotic and heat shock by preventing the aggregation of stress-denatured proteins and by disaggregating proteins, also in an autonomous, DnaK-independent fashion. Unfolded proteins bind initially to DnaJ; upon interaction with the DnaJ-bound protein, DnaK hydrolyzes its bound ATP, resulting in the formation of a stable complex. GrpE releases ADP from DnaK; ATP binding to DnaK triggers the release of the substrate protein, thus completing the reaction cycle. Several rounds of ATP-dependent interactions between DnaJ, DnaK and GrpE are required for fully efficient folding. Also involved, together with DnaK and GrpE, in the DNA replication of plasmids through activation of initiation proteins.</text>
</comment>
<dbReference type="STRING" id="54.SAMN02745121_02246"/>
<proteinExistence type="inferred from homology"/>
<dbReference type="GO" id="GO:0042026">
    <property type="term" value="P:protein refolding"/>
    <property type="evidence" value="ECO:0007669"/>
    <property type="project" value="TreeGrafter"/>
</dbReference>
<dbReference type="Pfam" id="PF01556">
    <property type="entry name" value="DnaJ_C"/>
    <property type="match status" value="1"/>
</dbReference>
<evidence type="ECO:0000256" key="5">
    <source>
        <dbReference type="ARBA" id="ARBA00022833"/>
    </source>
</evidence>
<sequence length="361" mass="38372">MAQHQDHYAVLGVAPEATLDEIKRNYRRLALASHPDRHPGDVEAEDRFRAISTAYAVLSDPVQRARYDAQRHLPVGLFDQPVTLQTARDLLAAVVGDVFGRQRRERRRGRDVRYTLTVDLAEAALGSEHEIQFEALGPCASCGGTGSKPGGRPPTSCPLCHGRGEVKGEGFLARHTTCGRCAGTGMVHLDPCETCRGRGARREPRSFKVRLPPGTEGGAEKVIANHGEPGQFGGGPGSLRVTVSVRPHAWLRREGQDIHCELFVSPLEAARGGKVPVPTLTGSALLELPPGVATGAKLRLRGKGVPSEGGRPGDQLVTVVVETANLSAGTAAVGAALEGLERALQAEPQALPKRAAQRGLK</sequence>
<dbReference type="CDD" id="cd10719">
    <property type="entry name" value="DnaJ_zf"/>
    <property type="match status" value="1"/>
</dbReference>
<dbReference type="InterPro" id="IPR001623">
    <property type="entry name" value="DnaJ_domain"/>
</dbReference>
<dbReference type="InterPro" id="IPR018253">
    <property type="entry name" value="DnaJ_domain_CS"/>
</dbReference>
<keyword evidence="4 8" id="KW-0863">Zinc-finger</keyword>
<dbReference type="InterPro" id="IPR002939">
    <property type="entry name" value="DnaJ_C"/>
</dbReference>
<dbReference type="SUPFAM" id="SSF57938">
    <property type="entry name" value="DnaJ/Hsp40 cysteine-rich domain"/>
    <property type="match status" value="1"/>
</dbReference>
<accession>A0A1I1WH62</accession>
<feature type="repeat" description="CXXCXGXG motif" evidence="8">
    <location>
        <begin position="139"/>
        <end position="146"/>
    </location>
</feature>
<comment type="cofactor">
    <cofactor evidence="8">
        <name>Zn(2+)</name>
        <dbReference type="ChEBI" id="CHEBI:29105"/>
    </cofactor>
    <text evidence="8">Binds 2 Zn(2+) ions per monomer.</text>
</comment>
<dbReference type="AlphaFoldDB" id="A0A1I1WH62"/>
<dbReference type="PROSITE" id="PS51188">
    <property type="entry name" value="ZF_CR"/>
    <property type="match status" value="1"/>
</dbReference>
<dbReference type="PANTHER" id="PTHR43096:SF52">
    <property type="entry name" value="DNAJ HOMOLOG 1, MITOCHONDRIAL-RELATED"/>
    <property type="match status" value="1"/>
</dbReference>
<dbReference type="InterPro" id="IPR036410">
    <property type="entry name" value="HSP_DnaJ_Cys-rich_dom_sf"/>
</dbReference>
<evidence type="ECO:0000256" key="4">
    <source>
        <dbReference type="ARBA" id="ARBA00022771"/>
    </source>
</evidence>
<dbReference type="GO" id="GO:0051082">
    <property type="term" value="F:unfolded protein binding"/>
    <property type="evidence" value="ECO:0007669"/>
    <property type="project" value="UniProtKB-UniRule"/>
</dbReference>
<protein>
    <recommendedName>
        <fullName evidence="8">Chaperone protein DnaJ</fullName>
    </recommendedName>
</protein>
<name>A0A1I1WH62_9BACT</name>
<dbReference type="Gene3D" id="2.10.230.10">
    <property type="entry name" value="Heat shock protein DnaJ, cysteine-rich domain"/>
    <property type="match status" value="1"/>
</dbReference>
<dbReference type="PRINTS" id="PR00625">
    <property type="entry name" value="JDOMAIN"/>
</dbReference>
<keyword evidence="7 8" id="KW-0143">Chaperone</keyword>
<dbReference type="InterPro" id="IPR036869">
    <property type="entry name" value="J_dom_sf"/>
</dbReference>
<dbReference type="RefSeq" id="WP_096326019.1">
    <property type="nucleotide sequence ID" value="NZ_FOMX01000006.1"/>
</dbReference>
<dbReference type="GO" id="GO:0008270">
    <property type="term" value="F:zinc ion binding"/>
    <property type="evidence" value="ECO:0007669"/>
    <property type="project" value="UniProtKB-UniRule"/>
</dbReference>
<feature type="zinc finger region" description="CR-type" evidence="9">
    <location>
        <begin position="126"/>
        <end position="204"/>
    </location>
</feature>
<comment type="subunit">
    <text evidence="8">Homodimer.</text>
</comment>
<dbReference type="HAMAP" id="MF_01152">
    <property type="entry name" value="DnaJ"/>
    <property type="match status" value="1"/>
</dbReference>
<dbReference type="InterPro" id="IPR001305">
    <property type="entry name" value="HSP_DnaJ_Cys-rich_dom"/>
</dbReference>
<keyword evidence="2 8" id="KW-0479">Metal-binding</keyword>
<organism evidence="12 13">
    <name type="scientific">Nannocystis exedens</name>
    <dbReference type="NCBI Taxonomy" id="54"/>
    <lineage>
        <taxon>Bacteria</taxon>
        <taxon>Pseudomonadati</taxon>
        <taxon>Myxococcota</taxon>
        <taxon>Polyangia</taxon>
        <taxon>Nannocystales</taxon>
        <taxon>Nannocystaceae</taxon>
        <taxon>Nannocystis</taxon>
    </lineage>
</organism>
<dbReference type="Pfam" id="PF00226">
    <property type="entry name" value="DnaJ"/>
    <property type="match status" value="1"/>
</dbReference>
<feature type="binding site" evidence="8">
    <location>
        <position position="157"/>
    </location>
    <ligand>
        <name>Zn(2+)</name>
        <dbReference type="ChEBI" id="CHEBI:29105"/>
        <label>2</label>
    </ligand>
</feature>
<dbReference type="GO" id="GO:0006260">
    <property type="term" value="P:DNA replication"/>
    <property type="evidence" value="ECO:0007669"/>
    <property type="project" value="UniProtKB-KW"/>
</dbReference>
<dbReference type="PANTHER" id="PTHR43096">
    <property type="entry name" value="DNAJ HOMOLOG 1, MITOCHONDRIAL-RELATED"/>
    <property type="match status" value="1"/>
</dbReference>
<evidence type="ECO:0000256" key="7">
    <source>
        <dbReference type="ARBA" id="ARBA00023186"/>
    </source>
</evidence>
<feature type="binding site" evidence="8">
    <location>
        <position position="178"/>
    </location>
    <ligand>
        <name>Zn(2+)</name>
        <dbReference type="ChEBI" id="CHEBI:29105"/>
        <label>2</label>
    </ligand>
</feature>
<feature type="binding site" evidence="8">
    <location>
        <position position="160"/>
    </location>
    <ligand>
        <name>Zn(2+)</name>
        <dbReference type="ChEBI" id="CHEBI:29105"/>
        <label>2</label>
    </ligand>
</feature>
<feature type="binding site" evidence="8">
    <location>
        <position position="139"/>
    </location>
    <ligand>
        <name>Zn(2+)</name>
        <dbReference type="ChEBI" id="CHEBI:29105"/>
        <label>1</label>
    </ligand>
</feature>
<evidence type="ECO:0000256" key="6">
    <source>
        <dbReference type="ARBA" id="ARBA00023016"/>
    </source>
</evidence>
<dbReference type="Pfam" id="PF00684">
    <property type="entry name" value="DnaJ_CXXCXGXG"/>
    <property type="match status" value="1"/>
</dbReference>
<evidence type="ECO:0000259" key="11">
    <source>
        <dbReference type="PROSITE" id="PS51188"/>
    </source>
</evidence>
<feature type="binding site" evidence="8">
    <location>
        <position position="195"/>
    </location>
    <ligand>
        <name>Zn(2+)</name>
        <dbReference type="ChEBI" id="CHEBI:29105"/>
        <label>1</label>
    </ligand>
</feature>
<dbReference type="GO" id="GO:0005524">
    <property type="term" value="F:ATP binding"/>
    <property type="evidence" value="ECO:0007669"/>
    <property type="project" value="InterPro"/>
</dbReference>
<evidence type="ECO:0000313" key="13">
    <source>
        <dbReference type="Proteomes" id="UP000199400"/>
    </source>
</evidence>
<dbReference type="PROSITE" id="PS00636">
    <property type="entry name" value="DNAJ_1"/>
    <property type="match status" value="1"/>
</dbReference>
<feature type="repeat" description="CXXCXGXG motif" evidence="8">
    <location>
        <begin position="178"/>
        <end position="185"/>
    </location>
</feature>
<evidence type="ECO:0000256" key="1">
    <source>
        <dbReference type="ARBA" id="ARBA00022705"/>
    </source>
</evidence>
<feature type="binding site" evidence="8">
    <location>
        <position position="181"/>
    </location>
    <ligand>
        <name>Zn(2+)</name>
        <dbReference type="ChEBI" id="CHEBI:29105"/>
        <label>2</label>
    </ligand>
</feature>
<feature type="repeat" description="CXXCXGXG motif" evidence="8">
    <location>
        <begin position="192"/>
        <end position="199"/>
    </location>
</feature>
<dbReference type="EMBL" id="FOMX01000006">
    <property type="protein sequence ID" value="SFD92753.1"/>
    <property type="molecule type" value="Genomic_DNA"/>
</dbReference>
<dbReference type="SMART" id="SM00271">
    <property type="entry name" value="DnaJ"/>
    <property type="match status" value="1"/>
</dbReference>
<dbReference type="GO" id="GO:0031072">
    <property type="term" value="F:heat shock protein binding"/>
    <property type="evidence" value="ECO:0007669"/>
    <property type="project" value="InterPro"/>
</dbReference>
<feature type="repeat" description="CXXCXGXG motif" evidence="8">
    <location>
        <begin position="157"/>
        <end position="164"/>
    </location>
</feature>
<evidence type="ECO:0000256" key="2">
    <source>
        <dbReference type="ARBA" id="ARBA00022723"/>
    </source>
</evidence>
<comment type="subcellular location">
    <subcellularLocation>
        <location evidence="8">Cytoplasm</location>
    </subcellularLocation>
</comment>
<keyword evidence="3 8" id="KW-0677">Repeat</keyword>
<gene>
    <name evidence="8" type="primary">dnaJ</name>
    <name evidence="12" type="ORF">SAMN02745121_02246</name>
</gene>
<evidence type="ECO:0000256" key="9">
    <source>
        <dbReference type="PROSITE-ProRule" id="PRU00546"/>
    </source>
</evidence>
<evidence type="ECO:0000313" key="12">
    <source>
        <dbReference type="EMBL" id="SFD92753.1"/>
    </source>
</evidence>
<dbReference type="PROSITE" id="PS50076">
    <property type="entry name" value="DNAJ_2"/>
    <property type="match status" value="1"/>
</dbReference>
<dbReference type="InterPro" id="IPR012724">
    <property type="entry name" value="DnaJ"/>
</dbReference>
<dbReference type="GO" id="GO:0005737">
    <property type="term" value="C:cytoplasm"/>
    <property type="evidence" value="ECO:0007669"/>
    <property type="project" value="UniProtKB-SubCell"/>
</dbReference>
<evidence type="ECO:0000256" key="3">
    <source>
        <dbReference type="ARBA" id="ARBA00022737"/>
    </source>
</evidence>
<feature type="domain" description="CR-type" evidence="11">
    <location>
        <begin position="126"/>
        <end position="204"/>
    </location>
</feature>
<dbReference type="SUPFAM" id="SSF49493">
    <property type="entry name" value="HSP40/DnaJ peptide-binding domain"/>
    <property type="match status" value="2"/>
</dbReference>
<dbReference type="Gene3D" id="1.10.287.110">
    <property type="entry name" value="DnaJ domain"/>
    <property type="match status" value="1"/>
</dbReference>
<feature type="binding site" evidence="8">
    <location>
        <position position="142"/>
    </location>
    <ligand>
        <name>Zn(2+)</name>
        <dbReference type="ChEBI" id="CHEBI:29105"/>
        <label>1</label>
    </ligand>
</feature>
<reference evidence="13" key="1">
    <citation type="submission" date="2016-10" db="EMBL/GenBank/DDBJ databases">
        <authorList>
            <person name="Varghese N."/>
            <person name="Submissions S."/>
        </authorList>
    </citation>
    <scope>NUCLEOTIDE SEQUENCE [LARGE SCALE GENOMIC DNA]</scope>
    <source>
        <strain evidence="13">ATCC 25963</strain>
    </source>
</reference>
<evidence type="ECO:0000259" key="10">
    <source>
        <dbReference type="PROSITE" id="PS50076"/>
    </source>
</evidence>
<dbReference type="InterPro" id="IPR008971">
    <property type="entry name" value="HSP40/DnaJ_pept-bd"/>
</dbReference>
<keyword evidence="5 8" id="KW-0862">Zinc</keyword>
<dbReference type="Gene3D" id="2.60.260.20">
    <property type="entry name" value="Urease metallochaperone UreE, N-terminal domain"/>
    <property type="match status" value="2"/>
</dbReference>
<dbReference type="OrthoDB" id="9779889at2"/>
<keyword evidence="6 8" id="KW-0346">Stress response</keyword>
<comment type="domain">
    <text evidence="8">The J domain is necessary and sufficient to stimulate DnaK ATPase activity. Zinc center 1 plays an important role in the autonomous, DnaK-independent chaperone activity of DnaJ. Zinc center 2 is essential for interaction with DnaK and for DnaJ activity.</text>
</comment>
<keyword evidence="8" id="KW-0963">Cytoplasm</keyword>
<dbReference type="CDD" id="cd10747">
    <property type="entry name" value="DnaJ_C"/>
    <property type="match status" value="1"/>
</dbReference>
<keyword evidence="1 8" id="KW-0235">DNA replication</keyword>
<dbReference type="CDD" id="cd06257">
    <property type="entry name" value="DnaJ"/>
    <property type="match status" value="1"/>
</dbReference>
<evidence type="ECO:0000256" key="8">
    <source>
        <dbReference type="HAMAP-Rule" id="MF_01152"/>
    </source>
</evidence>
<feature type="domain" description="J" evidence="10">
    <location>
        <begin position="6"/>
        <end position="71"/>
    </location>
</feature>
<dbReference type="SUPFAM" id="SSF46565">
    <property type="entry name" value="Chaperone J-domain"/>
    <property type="match status" value="1"/>
</dbReference>
<comment type="similarity">
    <text evidence="8">Belongs to the DnaJ family.</text>
</comment>
<keyword evidence="13" id="KW-1185">Reference proteome</keyword>
<dbReference type="GO" id="GO:0009408">
    <property type="term" value="P:response to heat"/>
    <property type="evidence" value="ECO:0007669"/>
    <property type="project" value="InterPro"/>
</dbReference>
<dbReference type="Proteomes" id="UP000199400">
    <property type="component" value="Unassembled WGS sequence"/>
</dbReference>